<evidence type="ECO:0000313" key="2">
    <source>
        <dbReference type="Proteomes" id="UP001652600"/>
    </source>
</evidence>
<feature type="region of interest" description="Disordered" evidence="1">
    <location>
        <begin position="93"/>
        <end position="147"/>
    </location>
</feature>
<proteinExistence type="predicted"/>
<name>A0A1S3BRF0_CUCME</name>
<sequence>MLQKDPTNFPSSSFPFSSTFISMAEFQGEKNHNETYTERISSLEWSKARKTMIEEQANVELQSLQLLYPNRFEYLKLELKSFIHLLQSQSEHPFPQPNSILTSNRSPSPSSFGPDTQESSSCRKRRKVEEGRNSRRNGLQREVAESESKIGRRKDRVEVVLERAAVCLCKIRRFKMALFSSAG</sequence>
<reference evidence="2" key="1">
    <citation type="submission" date="2025-05" db="UniProtKB">
        <authorList>
            <consortium name="RefSeq"/>
        </authorList>
    </citation>
    <scope>NUCLEOTIDE SEQUENCE [LARGE SCALE GENOMIC DNA]</scope>
</reference>
<dbReference type="eggNOG" id="ENOG502S9BJ">
    <property type="taxonomic scope" value="Eukaryota"/>
</dbReference>
<dbReference type="InParanoid" id="A0A1S3BRF0"/>
<accession>A0A1S3BRF0</accession>
<evidence type="ECO:0000256" key="1">
    <source>
        <dbReference type="SAM" id="MobiDB-lite"/>
    </source>
</evidence>
<dbReference type="KEGG" id="cmo:103492458"/>
<dbReference type="RefSeq" id="XP_008451071.2">
    <property type="nucleotide sequence ID" value="XM_008452849.3"/>
</dbReference>
<dbReference type="Gramene" id="MELO3C015616.2.1">
    <property type="protein sequence ID" value="MELO3C015616.2.1"/>
    <property type="gene ID" value="MELO3C015616.2"/>
</dbReference>
<protein>
    <submittedName>
        <fullName evidence="3">Uncharacterized protein LOC103492458</fullName>
    </submittedName>
</protein>
<gene>
    <name evidence="3" type="primary">LOC103492458</name>
</gene>
<feature type="compositionally biased region" description="Polar residues" evidence="1">
    <location>
        <begin position="93"/>
        <end position="120"/>
    </location>
</feature>
<dbReference type="Proteomes" id="UP001652600">
    <property type="component" value="Chromosome 2"/>
</dbReference>
<evidence type="ECO:0000313" key="3">
    <source>
        <dbReference type="RefSeq" id="XP_008451071.2"/>
    </source>
</evidence>
<organism evidence="2 3">
    <name type="scientific">Cucumis melo</name>
    <name type="common">Muskmelon</name>
    <dbReference type="NCBI Taxonomy" id="3656"/>
    <lineage>
        <taxon>Eukaryota</taxon>
        <taxon>Viridiplantae</taxon>
        <taxon>Streptophyta</taxon>
        <taxon>Embryophyta</taxon>
        <taxon>Tracheophyta</taxon>
        <taxon>Spermatophyta</taxon>
        <taxon>Magnoliopsida</taxon>
        <taxon>eudicotyledons</taxon>
        <taxon>Gunneridae</taxon>
        <taxon>Pentapetalae</taxon>
        <taxon>rosids</taxon>
        <taxon>fabids</taxon>
        <taxon>Cucurbitales</taxon>
        <taxon>Cucurbitaceae</taxon>
        <taxon>Benincaseae</taxon>
        <taxon>Cucumis</taxon>
    </lineage>
</organism>
<reference evidence="3" key="2">
    <citation type="submission" date="2025-08" db="UniProtKB">
        <authorList>
            <consortium name="RefSeq"/>
        </authorList>
    </citation>
    <scope>IDENTIFICATION</scope>
    <source>
        <tissue evidence="3">Stem</tissue>
    </source>
</reference>
<dbReference type="GeneID" id="103492458"/>
<dbReference type="AlphaFoldDB" id="A0A1S3BRF0"/>
<keyword evidence="2" id="KW-1185">Reference proteome</keyword>